<feature type="non-terminal residue" evidence="2">
    <location>
        <position position="1"/>
    </location>
</feature>
<name>A0A9P6TCX2_9BASI</name>
<accession>A0A9P6TCX2</accession>
<dbReference type="EMBL" id="MU167243">
    <property type="protein sequence ID" value="KAG0147846.1"/>
    <property type="molecule type" value="Genomic_DNA"/>
</dbReference>
<protein>
    <submittedName>
        <fullName evidence="2">Uncharacterized protein</fullName>
    </submittedName>
</protein>
<proteinExistence type="predicted"/>
<dbReference type="Proteomes" id="UP000886653">
    <property type="component" value="Unassembled WGS sequence"/>
</dbReference>
<dbReference type="AlphaFoldDB" id="A0A9P6TCX2"/>
<reference evidence="2" key="1">
    <citation type="submission" date="2013-11" db="EMBL/GenBank/DDBJ databases">
        <title>Genome sequence of the fusiform rust pathogen reveals effectors for host alternation and coevolution with pine.</title>
        <authorList>
            <consortium name="DOE Joint Genome Institute"/>
            <person name="Smith K."/>
            <person name="Pendleton A."/>
            <person name="Kubisiak T."/>
            <person name="Anderson C."/>
            <person name="Salamov A."/>
            <person name="Aerts A."/>
            <person name="Riley R."/>
            <person name="Clum A."/>
            <person name="Lindquist E."/>
            <person name="Ence D."/>
            <person name="Campbell M."/>
            <person name="Kronenberg Z."/>
            <person name="Feau N."/>
            <person name="Dhillon B."/>
            <person name="Hamelin R."/>
            <person name="Burleigh J."/>
            <person name="Smith J."/>
            <person name="Yandell M."/>
            <person name="Nelson C."/>
            <person name="Grigoriev I."/>
            <person name="Davis J."/>
        </authorList>
    </citation>
    <scope>NUCLEOTIDE SEQUENCE</scope>
    <source>
        <strain evidence="2">G11</strain>
    </source>
</reference>
<evidence type="ECO:0000313" key="1">
    <source>
        <dbReference type="EMBL" id="KAG0140005.1"/>
    </source>
</evidence>
<sequence>GDKGVRWMLSRGSTFPSLSLDVSPVMPCEVDQVSVAQDDVPGGLGRASFWLVVGGQIPTS</sequence>
<evidence type="ECO:0000313" key="2">
    <source>
        <dbReference type="EMBL" id="KAG0147846.1"/>
    </source>
</evidence>
<evidence type="ECO:0000313" key="3">
    <source>
        <dbReference type="Proteomes" id="UP000886653"/>
    </source>
</evidence>
<comment type="caution">
    <text evidence="2">The sequence shown here is derived from an EMBL/GenBank/DDBJ whole genome shotgun (WGS) entry which is preliminary data.</text>
</comment>
<gene>
    <name evidence="2" type="ORF">CROQUDRAFT_655639</name>
    <name evidence="1" type="ORF">CROQUDRAFT_665750</name>
</gene>
<keyword evidence="3" id="KW-1185">Reference proteome</keyword>
<dbReference type="EMBL" id="MU167489">
    <property type="protein sequence ID" value="KAG0140005.1"/>
    <property type="molecule type" value="Genomic_DNA"/>
</dbReference>
<organism evidence="2 3">
    <name type="scientific">Cronartium quercuum f. sp. fusiforme G11</name>
    <dbReference type="NCBI Taxonomy" id="708437"/>
    <lineage>
        <taxon>Eukaryota</taxon>
        <taxon>Fungi</taxon>
        <taxon>Dikarya</taxon>
        <taxon>Basidiomycota</taxon>
        <taxon>Pucciniomycotina</taxon>
        <taxon>Pucciniomycetes</taxon>
        <taxon>Pucciniales</taxon>
        <taxon>Coleosporiaceae</taxon>
        <taxon>Cronartium</taxon>
    </lineage>
</organism>